<gene>
    <name evidence="2" type="ORF">NCTC12967_00222</name>
</gene>
<proteinExistence type="predicted"/>
<accession>A0A3S4TYA4</accession>
<dbReference type="Proteomes" id="UP000273044">
    <property type="component" value="Chromosome"/>
</dbReference>
<keyword evidence="3" id="KW-1185">Reference proteome</keyword>
<sequence>MMDERFIIRRATVGDRGCVSVPSVSGPPEIWTRPRAHRCRGTVPTSSTCNSSSRRSRDMNVVLREQAPRIPKKRQLPRDRRESLSRLELMNTKVG</sequence>
<protein>
    <submittedName>
        <fullName evidence="2">Uncharacterized protein</fullName>
    </submittedName>
</protein>
<name>A0A3S4TYA4_9ACTN</name>
<dbReference type="EMBL" id="LR134406">
    <property type="protein sequence ID" value="VEH68958.1"/>
    <property type="molecule type" value="Genomic_DNA"/>
</dbReference>
<evidence type="ECO:0000313" key="2">
    <source>
        <dbReference type="EMBL" id="VEH68958.1"/>
    </source>
</evidence>
<dbReference type="AlphaFoldDB" id="A0A3S4TYA4"/>
<feature type="region of interest" description="Disordered" evidence="1">
    <location>
        <begin position="39"/>
        <end position="95"/>
    </location>
</feature>
<reference evidence="2 3" key="1">
    <citation type="submission" date="2018-12" db="EMBL/GenBank/DDBJ databases">
        <authorList>
            <consortium name="Pathogen Informatics"/>
        </authorList>
    </citation>
    <scope>NUCLEOTIDE SEQUENCE [LARGE SCALE GENOMIC DNA]</scope>
    <source>
        <strain evidence="2 3">NCTC12967</strain>
    </source>
</reference>
<evidence type="ECO:0000256" key="1">
    <source>
        <dbReference type="SAM" id="MobiDB-lite"/>
    </source>
</evidence>
<feature type="compositionally biased region" description="Basic and acidic residues" evidence="1">
    <location>
        <begin position="76"/>
        <end position="85"/>
    </location>
</feature>
<organism evidence="2 3">
    <name type="scientific">Arachnia propionica</name>
    <dbReference type="NCBI Taxonomy" id="1750"/>
    <lineage>
        <taxon>Bacteria</taxon>
        <taxon>Bacillati</taxon>
        <taxon>Actinomycetota</taxon>
        <taxon>Actinomycetes</taxon>
        <taxon>Propionibacteriales</taxon>
        <taxon>Propionibacteriaceae</taxon>
        <taxon>Arachnia</taxon>
    </lineage>
</organism>
<evidence type="ECO:0000313" key="3">
    <source>
        <dbReference type="Proteomes" id="UP000273044"/>
    </source>
</evidence>